<dbReference type="EMBL" id="LR746271">
    <property type="protein sequence ID" value="CAA7400726.1"/>
    <property type="molecule type" value="Genomic_DNA"/>
</dbReference>
<protein>
    <submittedName>
        <fullName evidence="2">Uncharacterized protein</fullName>
    </submittedName>
</protein>
<keyword evidence="1" id="KW-0472">Membrane</keyword>
<dbReference type="Proteomes" id="UP000663760">
    <property type="component" value="Chromosome 8"/>
</dbReference>
<accession>A0A7I8KTT2</accession>
<gene>
    <name evidence="2" type="ORF">SI8410_08011404</name>
</gene>
<evidence type="ECO:0000313" key="3">
    <source>
        <dbReference type="Proteomes" id="UP000663760"/>
    </source>
</evidence>
<keyword evidence="1" id="KW-0812">Transmembrane</keyword>
<keyword evidence="3" id="KW-1185">Reference proteome</keyword>
<proteinExistence type="predicted"/>
<organism evidence="2 3">
    <name type="scientific">Spirodela intermedia</name>
    <name type="common">Intermediate duckweed</name>
    <dbReference type="NCBI Taxonomy" id="51605"/>
    <lineage>
        <taxon>Eukaryota</taxon>
        <taxon>Viridiplantae</taxon>
        <taxon>Streptophyta</taxon>
        <taxon>Embryophyta</taxon>
        <taxon>Tracheophyta</taxon>
        <taxon>Spermatophyta</taxon>
        <taxon>Magnoliopsida</taxon>
        <taxon>Liliopsida</taxon>
        <taxon>Araceae</taxon>
        <taxon>Lemnoideae</taxon>
        <taxon>Spirodela</taxon>
    </lineage>
</organism>
<evidence type="ECO:0000313" key="2">
    <source>
        <dbReference type="EMBL" id="CAA7400726.1"/>
    </source>
</evidence>
<keyword evidence="1" id="KW-1133">Transmembrane helix</keyword>
<feature type="transmembrane region" description="Helical" evidence="1">
    <location>
        <begin position="12"/>
        <end position="40"/>
    </location>
</feature>
<evidence type="ECO:0000256" key="1">
    <source>
        <dbReference type="SAM" id="Phobius"/>
    </source>
</evidence>
<sequence length="41" mass="4947">MTNRITALQVIHWCLCFSTMLLSFQFRVWRLVVIFAYLVIL</sequence>
<name>A0A7I8KTT2_SPIIN</name>
<reference evidence="2" key="1">
    <citation type="submission" date="2020-02" db="EMBL/GenBank/DDBJ databases">
        <authorList>
            <person name="Scholz U."/>
            <person name="Mascher M."/>
            <person name="Fiebig A."/>
        </authorList>
    </citation>
    <scope>NUCLEOTIDE SEQUENCE</scope>
</reference>
<dbReference type="AlphaFoldDB" id="A0A7I8KTT2"/>